<dbReference type="Proteomes" id="UP000324222">
    <property type="component" value="Unassembled WGS sequence"/>
</dbReference>
<keyword evidence="2" id="KW-1185">Reference proteome</keyword>
<comment type="caution">
    <text evidence="1">The sequence shown here is derived from an EMBL/GenBank/DDBJ whole genome shotgun (WGS) entry which is preliminary data.</text>
</comment>
<gene>
    <name evidence="1" type="ORF">E2C01_068672</name>
</gene>
<name>A0A5B7HWT1_PORTR</name>
<evidence type="ECO:0008006" key="3">
    <source>
        <dbReference type="Google" id="ProtNLM"/>
    </source>
</evidence>
<dbReference type="AlphaFoldDB" id="A0A5B7HWT1"/>
<sequence>MPAHSFSHVLIVWDLNHHLERDAYENLLEVQGLTDHVTFPTHERGGTLDPVFSDYQEDRLQCHQLGLVGSSDHHVVLIQLDVGVTRDEATTRTIWLWNKADWASLRRDLAHTPWATLLQGGAEKTPRPTQGIRHQIDGSAMVWLYRCCVAAEAKYAAWLRHKRNPTRRNKDLHRAACRRMVVITKWAIKKWEENQRWKLCGPGV</sequence>
<proteinExistence type="predicted"/>
<evidence type="ECO:0000313" key="2">
    <source>
        <dbReference type="Proteomes" id="UP000324222"/>
    </source>
</evidence>
<protein>
    <recommendedName>
        <fullName evidence="3">Endonuclease/exonuclease/phosphatase domain-containing protein</fullName>
    </recommendedName>
</protein>
<accession>A0A5B7HWT1</accession>
<evidence type="ECO:0000313" key="1">
    <source>
        <dbReference type="EMBL" id="MPC74315.1"/>
    </source>
</evidence>
<dbReference type="EMBL" id="VSRR010038690">
    <property type="protein sequence ID" value="MPC74315.1"/>
    <property type="molecule type" value="Genomic_DNA"/>
</dbReference>
<reference evidence="1 2" key="1">
    <citation type="submission" date="2019-05" db="EMBL/GenBank/DDBJ databases">
        <title>Another draft genome of Portunus trituberculatus and its Hox gene families provides insights of decapod evolution.</title>
        <authorList>
            <person name="Jeong J.-H."/>
            <person name="Song I."/>
            <person name="Kim S."/>
            <person name="Choi T."/>
            <person name="Kim D."/>
            <person name="Ryu S."/>
            <person name="Kim W."/>
        </authorList>
    </citation>
    <scope>NUCLEOTIDE SEQUENCE [LARGE SCALE GENOMIC DNA]</scope>
    <source>
        <tissue evidence="1">Muscle</tissue>
    </source>
</reference>
<organism evidence="1 2">
    <name type="scientific">Portunus trituberculatus</name>
    <name type="common">Swimming crab</name>
    <name type="synonym">Neptunus trituberculatus</name>
    <dbReference type="NCBI Taxonomy" id="210409"/>
    <lineage>
        <taxon>Eukaryota</taxon>
        <taxon>Metazoa</taxon>
        <taxon>Ecdysozoa</taxon>
        <taxon>Arthropoda</taxon>
        <taxon>Crustacea</taxon>
        <taxon>Multicrustacea</taxon>
        <taxon>Malacostraca</taxon>
        <taxon>Eumalacostraca</taxon>
        <taxon>Eucarida</taxon>
        <taxon>Decapoda</taxon>
        <taxon>Pleocyemata</taxon>
        <taxon>Brachyura</taxon>
        <taxon>Eubrachyura</taxon>
        <taxon>Portunoidea</taxon>
        <taxon>Portunidae</taxon>
        <taxon>Portuninae</taxon>
        <taxon>Portunus</taxon>
    </lineage>
</organism>
<dbReference type="OrthoDB" id="6756650at2759"/>